<evidence type="ECO:0000256" key="8">
    <source>
        <dbReference type="ARBA" id="ARBA00023797"/>
    </source>
</evidence>
<feature type="compositionally biased region" description="Low complexity" evidence="9">
    <location>
        <begin position="32"/>
        <end position="50"/>
    </location>
</feature>
<dbReference type="InterPro" id="IPR039261">
    <property type="entry name" value="FNR_nucleotide-bd"/>
</dbReference>
<dbReference type="EMBL" id="CAJHUC010000939">
    <property type="protein sequence ID" value="CAD7699015.1"/>
    <property type="molecule type" value="Genomic_DNA"/>
</dbReference>
<evidence type="ECO:0000259" key="11">
    <source>
        <dbReference type="PROSITE" id="PS50902"/>
    </source>
</evidence>
<gene>
    <name evidence="13" type="ORF">OSTQU699_LOCUS4374</name>
</gene>
<evidence type="ECO:0000313" key="14">
    <source>
        <dbReference type="Proteomes" id="UP000708148"/>
    </source>
</evidence>
<dbReference type="Gene3D" id="3.40.50.80">
    <property type="entry name" value="Nucleotide-binding domain of ferredoxin-NADP reductase (FNR) module"/>
    <property type="match status" value="1"/>
</dbReference>
<dbReference type="Gene3D" id="3.40.50.360">
    <property type="match status" value="1"/>
</dbReference>
<dbReference type="InterPro" id="IPR001094">
    <property type="entry name" value="Flavdoxin-like"/>
</dbReference>
<evidence type="ECO:0000256" key="7">
    <source>
        <dbReference type="ARBA" id="ARBA00023002"/>
    </source>
</evidence>
<dbReference type="Pfam" id="PF00667">
    <property type="entry name" value="FAD_binding_1"/>
    <property type="match status" value="1"/>
</dbReference>
<protein>
    <recommendedName>
        <fullName evidence="8">NADPH--hemoprotein reductase</fullName>
        <ecNumber evidence="8">1.6.2.4</ecNumber>
    </recommendedName>
</protein>
<evidence type="ECO:0000256" key="2">
    <source>
        <dbReference type="ARBA" id="ARBA00001974"/>
    </source>
</evidence>
<sequence length="654" mass="71517">MAVFLTLLAALSLACIATLIYRRVARRHPAKAPAGQHAAAPPPADAQAAGDGRDESRVRILFGTQTGTAEKFANQIAKALGEAYGEGVTPVVEDLEEYAFAGALAREAVALFVVATYGDGDPTDSAMEFDGWLTDCEVAGEAIFEGLQYGVFALGNTEYEHFCAFGKKVDRTLEQLGAERIVKRTDGDDSSCIEDDLDDWIVNLLAGLDKRGFAEKRVQSTNGAANEIVPAYDVVIAENCRDERKLSAYDRTGTSGGGSAGHTVSLALVDEVRELHSNLSERSCVHVVLNTNELNYEPGDHVAVVPENSEEIVQEAAKVLGVDLDTVFTLKQQEGNPHKLPSPFPGPVTLRTALKTFADLTASPRKSAFPALAAFATNQEEAQRLKFLCSADGKAEYKKCVLDCRMSLLELFQDFPSVKPTLGAFFASICPRLQPRYYSISSSPAMHPNKIHITAAVVDEVKPSGRPHKGVCTNWLKVQAPGAFALIHVRKSHFRLPSDPEVPVIMVGPGAGLAPFRGFLQERSTLQQKGHQLGPALLFFGCRSRKKDYIYEEELQQYLEDGVITELYTAFSRDQEEKDYVQHHLFANRDKVWAALNGGRKGVFYVCGEAAHMARDVHDALRDIVQHCQNCTAAEAENVVKALGDQGRYQKDIW</sequence>
<dbReference type="OrthoDB" id="1856718at2759"/>
<dbReference type="PRINTS" id="PR00369">
    <property type="entry name" value="FLAVODOXIN"/>
</dbReference>
<dbReference type="Pfam" id="PF00175">
    <property type="entry name" value="NAD_binding_1"/>
    <property type="match status" value="1"/>
</dbReference>
<dbReference type="PANTHER" id="PTHR19384">
    <property type="entry name" value="NITRIC OXIDE SYNTHASE-RELATED"/>
    <property type="match status" value="1"/>
</dbReference>
<evidence type="ECO:0000256" key="5">
    <source>
        <dbReference type="ARBA" id="ARBA00022827"/>
    </source>
</evidence>
<feature type="region of interest" description="Disordered" evidence="9">
    <location>
        <begin position="32"/>
        <end position="52"/>
    </location>
</feature>
<keyword evidence="3" id="KW-0285">Flavoprotein</keyword>
<evidence type="ECO:0000256" key="1">
    <source>
        <dbReference type="ARBA" id="ARBA00001917"/>
    </source>
</evidence>
<dbReference type="Gene3D" id="1.20.990.10">
    <property type="entry name" value="NADPH-cytochrome p450 Reductase, Chain A, domain 3"/>
    <property type="match status" value="1"/>
</dbReference>
<dbReference type="GO" id="GO:0010181">
    <property type="term" value="F:FMN binding"/>
    <property type="evidence" value="ECO:0007669"/>
    <property type="project" value="InterPro"/>
</dbReference>
<feature type="domain" description="FAD-binding FR-type" evidence="12">
    <location>
        <begin position="262"/>
        <end position="497"/>
    </location>
</feature>
<keyword evidence="6" id="KW-0521">NADP</keyword>
<dbReference type="SUPFAM" id="SSF52218">
    <property type="entry name" value="Flavoproteins"/>
    <property type="match status" value="1"/>
</dbReference>
<comment type="cofactor">
    <cofactor evidence="1">
        <name>FMN</name>
        <dbReference type="ChEBI" id="CHEBI:58210"/>
    </cofactor>
</comment>
<keyword evidence="14" id="KW-1185">Reference proteome</keyword>
<dbReference type="InterPro" id="IPR001709">
    <property type="entry name" value="Flavoprot_Pyr_Nucl_cyt_Rdtase"/>
</dbReference>
<dbReference type="InterPro" id="IPR001433">
    <property type="entry name" value="OxRdtase_FAD/NAD-bd"/>
</dbReference>
<dbReference type="FunFam" id="3.40.50.80:FF:000001">
    <property type="entry name" value="NADPH--cytochrome P450 reductase 1"/>
    <property type="match status" value="1"/>
</dbReference>
<feature type="domain" description="Flavodoxin-like" evidence="11">
    <location>
        <begin position="58"/>
        <end position="205"/>
    </location>
</feature>
<organism evidence="13 14">
    <name type="scientific">Ostreobium quekettii</name>
    <dbReference type="NCBI Taxonomy" id="121088"/>
    <lineage>
        <taxon>Eukaryota</taxon>
        <taxon>Viridiplantae</taxon>
        <taxon>Chlorophyta</taxon>
        <taxon>core chlorophytes</taxon>
        <taxon>Ulvophyceae</taxon>
        <taxon>TCBD clade</taxon>
        <taxon>Bryopsidales</taxon>
        <taxon>Ostreobineae</taxon>
        <taxon>Ostreobiaceae</taxon>
        <taxon>Ostreobium</taxon>
    </lineage>
</organism>
<dbReference type="GO" id="GO:0005829">
    <property type="term" value="C:cytosol"/>
    <property type="evidence" value="ECO:0007669"/>
    <property type="project" value="TreeGrafter"/>
</dbReference>
<dbReference type="InterPro" id="IPR017927">
    <property type="entry name" value="FAD-bd_FR_type"/>
</dbReference>
<dbReference type="PANTHER" id="PTHR19384:SF17">
    <property type="entry name" value="NADPH--CYTOCHROME P450 REDUCTASE"/>
    <property type="match status" value="1"/>
</dbReference>
<dbReference type="SUPFAM" id="SSF63380">
    <property type="entry name" value="Riboflavin synthase domain-like"/>
    <property type="match status" value="1"/>
</dbReference>
<dbReference type="Gene3D" id="2.40.30.10">
    <property type="entry name" value="Translation factors"/>
    <property type="match status" value="1"/>
</dbReference>
<keyword evidence="10" id="KW-0732">Signal</keyword>
<dbReference type="GO" id="GO:0003958">
    <property type="term" value="F:NADPH-hemoprotein reductase activity"/>
    <property type="evidence" value="ECO:0007669"/>
    <property type="project" value="UniProtKB-EC"/>
</dbReference>
<evidence type="ECO:0000256" key="4">
    <source>
        <dbReference type="ARBA" id="ARBA00022643"/>
    </source>
</evidence>
<dbReference type="InterPro" id="IPR029039">
    <property type="entry name" value="Flavoprotein-like_sf"/>
</dbReference>
<name>A0A8S1IYY9_9CHLO</name>
<evidence type="ECO:0000256" key="9">
    <source>
        <dbReference type="SAM" id="MobiDB-lite"/>
    </source>
</evidence>
<evidence type="ECO:0000313" key="13">
    <source>
        <dbReference type="EMBL" id="CAD7699015.1"/>
    </source>
</evidence>
<evidence type="ECO:0000256" key="3">
    <source>
        <dbReference type="ARBA" id="ARBA00022630"/>
    </source>
</evidence>
<dbReference type="GO" id="GO:0050660">
    <property type="term" value="F:flavin adenine dinucleotide binding"/>
    <property type="evidence" value="ECO:0007669"/>
    <property type="project" value="TreeGrafter"/>
</dbReference>
<dbReference type="Pfam" id="PF00258">
    <property type="entry name" value="Flavodoxin_1"/>
    <property type="match status" value="1"/>
</dbReference>
<dbReference type="PRINTS" id="PR00371">
    <property type="entry name" value="FPNCR"/>
</dbReference>
<accession>A0A8S1IYY9</accession>
<keyword evidence="5" id="KW-0274">FAD</keyword>
<dbReference type="PROSITE" id="PS51384">
    <property type="entry name" value="FAD_FR"/>
    <property type="match status" value="1"/>
</dbReference>
<dbReference type="PROSITE" id="PS50902">
    <property type="entry name" value="FLAVODOXIN_LIKE"/>
    <property type="match status" value="1"/>
</dbReference>
<feature type="signal peptide" evidence="10">
    <location>
        <begin position="1"/>
        <end position="17"/>
    </location>
</feature>
<comment type="cofactor">
    <cofactor evidence="2">
        <name>FAD</name>
        <dbReference type="ChEBI" id="CHEBI:57692"/>
    </cofactor>
</comment>
<dbReference type="InterPro" id="IPR008254">
    <property type="entry name" value="Flavodoxin/NO_synth"/>
</dbReference>
<feature type="chain" id="PRO_5035719870" description="NADPH--hemoprotein reductase" evidence="10">
    <location>
        <begin position="18"/>
        <end position="654"/>
    </location>
</feature>
<evidence type="ECO:0000256" key="6">
    <source>
        <dbReference type="ARBA" id="ARBA00022857"/>
    </source>
</evidence>
<proteinExistence type="predicted"/>
<evidence type="ECO:0000259" key="12">
    <source>
        <dbReference type="PROSITE" id="PS51384"/>
    </source>
</evidence>
<dbReference type="InterPro" id="IPR023173">
    <property type="entry name" value="NADPH_Cyt_P450_Rdtase_alpha"/>
</dbReference>
<keyword evidence="7" id="KW-0560">Oxidoreductase</keyword>
<reference evidence="13" key="1">
    <citation type="submission" date="2020-12" db="EMBL/GenBank/DDBJ databases">
        <authorList>
            <person name="Iha C."/>
        </authorList>
    </citation>
    <scope>NUCLEOTIDE SEQUENCE</scope>
</reference>
<dbReference type="AlphaFoldDB" id="A0A8S1IYY9"/>
<dbReference type="InterPro" id="IPR003097">
    <property type="entry name" value="CysJ-like_FAD-binding"/>
</dbReference>
<keyword evidence="4" id="KW-0288">FMN</keyword>
<dbReference type="InterPro" id="IPR017938">
    <property type="entry name" value="Riboflavin_synthase-like_b-brl"/>
</dbReference>
<dbReference type="SUPFAM" id="SSF52343">
    <property type="entry name" value="Ferredoxin reductase-like, C-terminal NADP-linked domain"/>
    <property type="match status" value="1"/>
</dbReference>
<evidence type="ECO:0000256" key="10">
    <source>
        <dbReference type="SAM" id="SignalP"/>
    </source>
</evidence>
<dbReference type="EC" id="1.6.2.4" evidence="8"/>
<comment type="caution">
    <text evidence="13">The sequence shown here is derived from an EMBL/GenBank/DDBJ whole genome shotgun (WGS) entry which is preliminary data.</text>
</comment>
<dbReference type="Proteomes" id="UP000708148">
    <property type="component" value="Unassembled WGS sequence"/>
</dbReference>